<name>A0A380QL37_YERRU</name>
<dbReference type="KEGG" id="yrb:UGYR_00725"/>
<protein>
    <submittedName>
        <fullName evidence="2">Yersinia protein of uncharacterized function (DUF3831)</fullName>
    </submittedName>
</protein>
<dbReference type="AlphaFoldDB" id="A0A380QL37"/>
<proteinExistence type="predicted"/>
<organism evidence="2 3">
    <name type="scientific">Yersinia ruckeri</name>
    <dbReference type="NCBI Taxonomy" id="29486"/>
    <lineage>
        <taxon>Bacteria</taxon>
        <taxon>Pseudomonadati</taxon>
        <taxon>Pseudomonadota</taxon>
        <taxon>Gammaproteobacteria</taxon>
        <taxon>Enterobacterales</taxon>
        <taxon>Yersiniaceae</taxon>
        <taxon>Yersinia</taxon>
    </lineage>
</organism>
<evidence type="ECO:0000313" key="2">
    <source>
        <dbReference type="EMBL" id="SUP99332.1"/>
    </source>
</evidence>
<dbReference type="EMBL" id="UHJG01000001">
    <property type="protein sequence ID" value="SUP99332.1"/>
    <property type="molecule type" value="Genomic_DNA"/>
</dbReference>
<keyword evidence="3" id="KW-1185">Reference proteome</keyword>
<dbReference type="AntiFam" id="ANF00052">
    <property type="entry name" value="Translation of DNA tandem repeat"/>
</dbReference>
<evidence type="ECO:0000313" key="3">
    <source>
        <dbReference type="Proteomes" id="UP000255169"/>
    </source>
</evidence>
<sequence>MSKYSFWPLTNLDPTITGGEDKQKSQAFAPERARSEPTRAYSRHLDDLPVFAAVSILSLTSGGLKLTIKTYVLTYILITS</sequence>
<evidence type="ECO:0000256" key="1">
    <source>
        <dbReference type="SAM" id="MobiDB-lite"/>
    </source>
</evidence>
<accession>A0A380QL37</accession>
<feature type="region of interest" description="Disordered" evidence="1">
    <location>
        <begin position="13"/>
        <end position="39"/>
    </location>
</feature>
<gene>
    <name evidence="2" type="ORF">NCTC10476_00562</name>
</gene>
<dbReference type="Proteomes" id="UP000255169">
    <property type="component" value="Unassembled WGS sequence"/>
</dbReference>
<reference evidence="2 3" key="1">
    <citation type="submission" date="2018-06" db="EMBL/GenBank/DDBJ databases">
        <authorList>
            <consortium name="Pathogen Informatics"/>
            <person name="Doyle S."/>
        </authorList>
    </citation>
    <scope>NUCLEOTIDE SEQUENCE [LARGE SCALE GENOMIC DNA]</scope>
    <source>
        <strain evidence="2 3">NCTC10476</strain>
    </source>
</reference>